<proteinExistence type="predicted"/>
<dbReference type="Gene3D" id="3.40.630.30">
    <property type="match status" value="1"/>
</dbReference>
<dbReference type="CDD" id="cd04301">
    <property type="entry name" value="NAT_SF"/>
    <property type="match status" value="1"/>
</dbReference>
<organism evidence="4 5">
    <name type="scientific">Vibrio ulleungensis</name>
    <dbReference type="NCBI Taxonomy" id="2807619"/>
    <lineage>
        <taxon>Bacteria</taxon>
        <taxon>Pseudomonadati</taxon>
        <taxon>Pseudomonadota</taxon>
        <taxon>Gammaproteobacteria</taxon>
        <taxon>Vibrionales</taxon>
        <taxon>Vibrionaceae</taxon>
        <taxon>Vibrio</taxon>
    </lineage>
</organism>
<feature type="domain" description="N-acetyltransferase" evidence="3">
    <location>
        <begin position="1"/>
        <end position="152"/>
    </location>
</feature>
<evidence type="ECO:0000313" key="5">
    <source>
        <dbReference type="Proteomes" id="UP000809621"/>
    </source>
</evidence>
<comment type="caution">
    <text evidence="4">The sequence shown here is derived from an EMBL/GenBank/DDBJ whole genome shotgun (WGS) entry which is preliminary data.</text>
</comment>
<dbReference type="SUPFAM" id="SSF55729">
    <property type="entry name" value="Acyl-CoA N-acyltransferases (Nat)"/>
    <property type="match status" value="1"/>
</dbReference>
<dbReference type="PROSITE" id="PS51186">
    <property type="entry name" value="GNAT"/>
    <property type="match status" value="1"/>
</dbReference>
<protein>
    <submittedName>
        <fullName evidence="4">GNAT family N-acetyltransferase</fullName>
    </submittedName>
</protein>
<reference evidence="4 5" key="1">
    <citation type="submission" date="2021-02" db="EMBL/GenBank/DDBJ databases">
        <authorList>
            <person name="Park J.-S."/>
        </authorList>
    </citation>
    <scope>NUCLEOTIDE SEQUENCE [LARGE SCALE GENOMIC DNA]</scope>
    <source>
        <strain evidence="4 5">188UL20-2</strain>
    </source>
</reference>
<dbReference type="Proteomes" id="UP000809621">
    <property type="component" value="Unassembled WGS sequence"/>
</dbReference>
<gene>
    <name evidence="4" type="ORF">JQC93_03845</name>
</gene>
<evidence type="ECO:0000259" key="3">
    <source>
        <dbReference type="PROSITE" id="PS51186"/>
    </source>
</evidence>
<keyword evidence="5" id="KW-1185">Reference proteome</keyword>
<dbReference type="Pfam" id="PF00583">
    <property type="entry name" value="Acetyltransf_1"/>
    <property type="match status" value="1"/>
</dbReference>
<name>A0ABS2HEL8_9VIBR</name>
<dbReference type="InterPro" id="IPR016181">
    <property type="entry name" value="Acyl_CoA_acyltransferase"/>
</dbReference>
<dbReference type="PANTHER" id="PTHR43877">
    <property type="entry name" value="AMINOALKYLPHOSPHONATE N-ACETYLTRANSFERASE-RELATED-RELATED"/>
    <property type="match status" value="1"/>
</dbReference>
<dbReference type="InterPro" id="IPR000182">
    <property type="entry name" value="GNAT_dom"/>
</dbReference>
<dbReference type="PANTHER" id="PTHR43877:SF5">
    <property type="entry name" value="BLL8307 PROTEIN"/>
    <property type="match status" value="1"/>
</dbReference>
<keyword evidence="1" id="KW-0808">Transferase</keyword>
<dbReference type="InterPro" id="IPR050832">
    <property type="entry name" value="Bact_Acetyltransf"/>
</dbReference>
<evidence type="ECO:0000256" key="1">
    <source>
        <dbReference type="ARBA" id="ARBA00022679"/>
    </source>
</evidence>
<dbReference type="EMBL" id="JAFEUM010000001">
    <property type="protein sequence ID" value="MBM7035531.1"/>
    <property type="molecule type" value="Genomic_DNA"/>
</dbReference>
<accession>A0ABS2HEL8</accession>
<keyword evidence="2" id="KW-0012">Acyltransferase</keyword>
<evidence type="ECO:0000256" key="2">
    <source>
        <dbReference type="ARBA" id="ARBA00023315"/>
    </source>
</evidence>
<dbReference type="RefSeq" id="WP_205157124.1">
    <property type="nucleotide sequence ID" value="NZ_JAFEUM010000001.1"/>
</dbReference>
<evidence type="ECO:0000313" key="4">
    <source>
        <dbReference type="EMBL" id="MBM7035531.1"/>
    </source>
</evidence>
<sequence>MDIKSGVLRHPQIISLLEEHLSDMHATSPAESVHALDLTKLSTPDISFYSAWHEDTLLGCAAISQHCDKMAEIKSMRTTQASRNKGVAKALLNHLIETAKNRGYDELYLETGTMDYFKPARALYKSFGFTPCEPFADYQHDPNSTHMVLSLTKA</sequence>